<dbReference type="Pfam" id="PF00002">
    <property type="entry name" value="7tm_2"/>
    <property type="match status" value="1"/>
</dbReference>
<feature type="transmembrane region" description="Helical" evidence="5">
    <location>
        <begin position="45"/>
        <end position="67"/>
    </location>
</feature>
<dbReference type="InterPro" id="IPR017981">
    <property type="entry name" value="GPCR_2-like_7TM"/>
</dbReference>
<proteinExistence type="predicted"/>
<feature type="transmembrane region" description="Helical" evidence="5">
    <location>
        <begin position="262"/>
        <end position="285"/>
    </location>
</feature>
<dbReference type="PROSITE" id="PS50261">
    <property type="entry name" value="G_PROTEIN_RECEP_F2_4"/>
    <property type="match status" value="1"/>
</dbReference>
<dbReference type="InterPro" id="IPR051384">
    <property type="entry name" value="Mth_GPCR"/>
</dbReference>
<name>A0ABP1QN29_9HEXA</name>
<dbReference type="InterPro" id="IPR000832">
    <property type="entry name" value="GPCR_2_secretin-like"/>
</dbReference>
<reference evidence="7 8" key="1">
    <citation type="submission" date="2024-08" db="EMBL/GenBank/DDBJ databases">
        <authorList>
            <person name="Cucini C."/>
            <person name="Frati F."/>
        </authorList>
    </citation>
    <scope>NUCLEOTIDE SEQUENCE [LARGE SCALE GENOMIC DNA]</scope>
</reference>
<dbReference type="PANTHER" id="PTHR47154:SF2">
    <property type="entry name" value="G-PROTEIN COUPLED RECEPTOR MTH-RELATED"/>
    <property type="match status" value="1"/>
</dbReference>
<sequence>MGTNPRYLLTLFSRPGAHSMPPETLLDTSETPLNTSENPITTGNIIVLIFLIFTFIFYSLTAIVHILLWDSQTLPGRTLVSVVLSRALSILIYFVSFNGLLYGWDINLPRWWCISIGVVAYYFMNSCYSWTVLLNFDLWWSFRSLRASKETKFNVRRKFIYYSCIGWGVPFVISTVTVVIDIVYKSNVNANPSLVPRYGVDCFIAESAQYFYFLYVQLFFLVPGLIFGVLTFYSLHTVRNDTSSIRRANHGARRTSLSSSSLNFKLFVIMGMSWVINVVLAWVVIPNIDGFGKNVSTVLELLVLLLDSLVTAVLTFWIYVCKRSILIKLEQKYSFFRAVGVCLREAKGKIYSKDVSIEAETNTKSTFYSIRRTQSRTSDL</sequence>
<evidence type="ECO:0000256" key="1">
    <source>
        <dbReference type="ARBA" id="ARBA00004141"/>
    </source>
</evidence>
<keyword evidence="8" id="KW-1185">Reference proteome</keyword>
<dbReference type="Gene3D" id="1.20.1070.10">
    <property type="entry name" value="Rhodopsin 7-helix transmembrane proteins"/>
    <property type="match status" value="1"/>
</dbReference>
<accession>A0ABP1QN29</accession>
<dbReference type="EMBL" id="CAXLJM020000040">
    <property type="protein sequence ID" value="CAL8108968.1"/>
    <property type="molecule type" value="Genomic_DNA"/>
</dbReference>
<feature type="transmembrane region" description="Helical" evidence="5">
    <location>
        <begin position="79"/>
        <end position="102"/>
    </location>
</feature>
<evidence type="ECO:0000259" key="6">
    <source>
        <dbReference type="PROSITE" id="PS50261"/>
    </source>
</evidence>
<protein>
    <recommendedName>
        <fullName evidence="6">G-protein coupled receptors family 2 profile 2 domain-containing protein</fullName>
    </recommendedName>
</protein>
<comment type="caution">
    <text evidence="7">The sequence shown here is derived from an EMBL/GenBank/DDBJ whole genome shotgun (WGS) entry which is preliminary data.</text>
</comment>
<feature type="domain" description="G-protein coupled receptors family 2 profile 2" evidence="6">
    <location>
        <begin position="43"/>
        <end position="319"/>
    </location>
</feature>
<keyword evidence="4 5" id="KW-0472">Membrane</keyword>
<evidence type="ECO:0000313" key="7">
    <source>
        <dbReference type="EMBL" id="CAL8108968.1"/>
    </source>
</evidence>
<evidence type="ECO:0000256" key="4">
    <source>
        <dbReference type="ARBA" id="ARBA00023136"/>
    </source>
</evidence>
<gene>
    <name evidence="7" type="ORF">ODALV1_LOCUS13153</name>
</gene>
<keyword evidence="2 5" id="KW-0812">Transmembrane</keyword>
<dbReference type="PANTHER" id="PTHR47154">
    <property type="entry name" value="G-PROTEIN COUPLED RECEPTOR MTH-RELATED"/>
    <property type="match status" value="1"/>
</dbReference>
<evidence type="ECO:0000256" key="5">
    <source>
        <dbReference type="SAM" id="Phobius"/>
    </source>
</evidence>
<evidence type="ECO:0000256" key="3">
    <source>
        <dbReference type="ARBA" id="ARBA00022989"/>
    </source>
</evidence>
<organism evidence="7 8">
    <name type="scientific">Orchesella dallaii</name>
    <dbReference type="NCBI Taxonomy" id="48710"/>
    <lineage>
        <taxon>Eukaryota</taxon>
        <taxon>Metazoa</taxon>
        <taxon>Ecdysozoa</taxon>
        <taxon>Arthropoda</taxon>
        <taxon>Hexapoda</taxon>
        <taxon>Collembola</taxon>
        <taxon>Entomobryomorpha</taxon>
        <taxon>Entomobryoidea</taxon>
        <taxon>Orchesellidae</taxon>
        <taxon>Orchesellinae</taxon>
        <taxon>Orchesella</taxon>
    </lineage>
</organism>
<feature type="transmembrane region" description="Helical" evidence="5">
    <location>
        <begin position="210"/>
        <end position="235"/>
    </location>
</feature>
<keyword evidence="3 5" id="KW-1133">Transmembrane helix</keyword>
<dbReference type="Proteomes" id="UP001642540">
    <property type="component" value="Unassembled WGS sequence"/>
</dbReference>
<feature type="transmembrane region" description="Helical" evidence="5">
    <location>
        <begin position="297"/>
        <end position="320"/>
    </location>
</feature>
<comment type="subcellular location">
    <subcellularLocation>
        <location evidence="1">Membrane</location>
        <topology evidence="1">Multi-pass membrane protein</topology>
    </subcellularLocation>
</comment>
<feature type="transmembrane region" description="Helical" evidence="5">
    <location>
        <begin position="159"/>
        <end position="184"/>
    </location>
</feature>
<evidence type="ECO:0000256" key="2">
    <source>
        <dbReference type="ARBA" id="ARBA00022692"/>
    </source>
</evidence>
<feature type="transmembrane region" description="Helical" evidence="5">
    <location>
        <begin position="114"/>
        <end position="138"/>
    </location>
</feature>
<evidence type="ECO:0000313" key="8">
    <source>
        <dbReference type="Proteomes" id="UP001642540"/>
    </source>
</evidence>